<gene>
    <name evidence="16" type="ORF">RGQ13_19355</name>
</gene>
<evidence type="ECO:0000256" key="1">
    <source>
        <dbReference type="ARBA" id="ARBA00004571"/>
    </source>
</evidence>
<keyword evidence="16" id="KW-0675">Receptor</keyword>
<evidence type="ECO:0000313" key="17">
    <source>
        <dbReference type="Proteomes" id="UP001258994"/>
    </source>
</evidence>
<dbReference type="EMBL" id="CP134145">
    <property type="protein sequence ID" value="WNC72252.1"/>
    <property type="molecule type" value="Genomic_DNA"/>
</dbReference>
<keyword evidence="13" id="KW-0732">Signal</keyword>
<comment type="similarity">
    <text evidence="11 12">Belongs to the TonB-dependent receptor family.</text>
</comment>
<reference evidence="17" key="1">
    <citation type="submission" date="2023-09" db="EMBL/GenBank/DDBJ databases">
        <authorList>
            <person name="Li S."/>
            <person name="Li X."/>
            <person name="Zhang C."/>
            <person name="Zhao Z."/>
        </authorList>
    </citation>
    <scope>NUCLEOTIDE SEQUENCE [LARGE SCALE GENOMIC DNA]</scope>
    <source>
        <strain evidence="17">SQ149</strain>
    </source>
</reference>
<comment type="subcellular location">
    <subcellularLocation>
        <location evidence="1 11">Cell outer membrane</location>
        <topology evidence="1 11">Multi-pass membrane protein</topology>
    </subcellularLocation>
</comment>
<dbReference type="PANTHER" id="PTHR32552:SF81">
    <property type="entry name" value="TONB-DEPENDENT OUTER MEMBRANE RECEPTOR"/>
    <property type="match status" value="1"/>
</dbReference>
<evidence type="ECO:0000256" key="13">
    <source>
        <dbReference type="SAM" id="SignalP"/>
    </source>
</evidence>
<dbReference type="Pfam" id="PF07715">
    <property type="entry name" value="Plug"/>
    <property type="match status" value="1"/>
</dbReference>
<keyword evidence="5 11" id="KW-0812">Transmembrane</keyword>
<protein>
    <submittedName>
        <fullName evidence="16">TonB-dependent receptor</fullName>
    </submittedName>
</protein>
<keyword evidence="17" id="KW-1185">Reference proteome</keyword>
<feature type="domain" description="TonB-dependent receptor-like beta-barrel" evidence="14">
    <location>
        <begin position="326"/>
        <end position="764"/>
    </location>
</feature>
<dbReference type="Pfam" id="PF00593">
    <property type="entry name" value="TonB_dep_Rec_b-barrel"/>
    <property type="match status" value="1"/>
</dbReference>
<keyword evidence="8 12" id="KW-0798">TonB box</keyword>
<evidence type="ECO:0000256" key="10">
    <source>
        <dbReference type="ARBA" id="ARBA00023237"/>
    </source>
</evidence>
<dbReference type="SUPFAM" id="SSF56935">
    <property type="entry name" value="Porins"/>
    <property type="match status" value="1"/>
</dbReference>
<dbReference type="InterPro" id="IPR036942">
    <property type="entry name" value="Beta-barrel_TonB_sf"/>
</dbReference>
<organism evidence="16 17">
    <name type="scientific">Thalassotalea psychrophila</name>
    <dbReference type="NCBI Taxonomy" id="3065647"/>
    <lineage>
        <taxon>Bacteria</taxon>
        <taxon>Pseudomonadati</taxon>
        <taxon>Pseudomonadota</taxon>
        <taxon>Gammaproteobacteria</taxon>
        <taxon>Alteromonadales</taxon>
        <taxon>Colwelliaceae</taxon>
        <taxon>Thalassotalea</taxon>
    </lineage>
</organism>
<name>A0ABY9TTV1_9GAMM</name>
<dbReference type="PANTHER" id="PTHR32552">
    <property type="entry name" value="FERRICHROME IRON RECEPTOR-RELATED"/>
    <property type="match status" value="1"/>
</dbReference>
<feature type="domain" description="TonB-dependent receptor plug" evidence="15">
    <location>
        <begin position="56"/>
        <end position="168"/>
    </location>
</feature>
<keyword evidence="10 11" id="KW-0998">Cell outer membrane</keyword>
<evidence type="ECO:0000256" key="8">
    <source>
        <dbReference type="ARBA" id="ARBA00023077"/>
    </source>
</evidence>
<dbReference type="Proteomes" id="UP001258994">
    <property type="component" value="Chromosome"/>
</dbReference>
<evidence type="ECO:0000256" key="2">
    <source>
        <dbReference type="ARBA" id="ARBA00022448"/>
    </source>
</evidence>
<evidence type="ECO:0000256" key="9">
    <source>
        <dbReference type="ARBA" id="ARBA00023136"/>
    </source>
</evidence>
<dbReference type="Gene3D" id="2.40.170.20">
    <property type="entry name" value="TonB-dependent receptor, beta-barrel domain"/>
    <property type="match status" value="1"/>
</dbReference>
<feature type="signal peptide" evidence="13">
    <location>
        <begin position="1"/>
        <end position="30"/>
    </location>
</feature>
<keyword evidence="9 11" id="KW-0472">Membrane</keyword>
<keyword evidence="4" id="KW-0410">Iron transport</keyword>
<evidence type="ECO:0000259" key="14">
    <source>
        <dbReference type="Pfam" id="PF00593"/>
    </source>
</evidence>
<evidence type="ECO:0000256" key="5">
    <source>
        <dbReference type="ARBA" id="ARBA00022692"/>
    </source>
</evidence>
<evidence type="ECO:0000313" key="16">
    <source>
        <dbReference type="EMBL" id="WNC72252.1"/>
    </source>
</evidence>
<sequence>MKRTTFNKTALSTAVSAALVMSMPTFTVNAEEAEAAVESKKIEHVEVTANRRTQSLQEVPYNISAISGDALESANVIDASEMMRGVAGITVVDRGYRNSANVNGVIIRGVNVDNGTNGDVALSAVPTVASYVNDTPLFANFILKDIEAVEVLRGPQGTLYGSGSLAGTVKYRMNKPETDEFYGSASVNVGQTDGSDGNNLTTDVMLNIPLSDRFAFRFNVGQIDNDGVVDYTNLYQLDENNYAPAAQGGDLGNGGPSFYSKKDVDTVEITYGRVSLGFEATDNLNILLSHQFQDDETGGRRQVTRGTHWTTGAEEEYGEYENGAILLEPSDRDVSLTSLEVEWNLGFATLTSSTSIYDHEGMAISDNTGFYAQSNWFDDLYYGSPRPMAEAHRGYKDEATVQELRLVSNETKNNIDWIVGVYYMDQDMRAWQESYMPGYQEWASIENAPWWQDAESWGMVFTDNDFHYIREQNFKDTAIFGELTYHFSDDLRTTVGLRSFKNEFTNDTVLAFPIWPSFGAEPSFDTEEDDTLFKVNVSYDLSDDTMVYSTVSEGYRRGGANAVPLDGNLAERPEWQQYDSDSVTNYEIGLKGYLGDRGHSYTVSAFLIDWQDPQLNSTTSWGFFTATNGESAETKGIELEMQGYLTDNLHYVLGFAHVEAELTDDFYTPAATWSEDTYKLQAEDGAELPLTPENTLSLSFDYTYNLDNEMYWVSQINGYYQSESLNYLGDNDTYNADIDSFTIFNASTRLSTENWDLTLYVKNIANEEGVTGLITENHMGTDPAENFLGNGSKDYISLPRTVGLSATYRF</sequence>
<dbReference type="RefSeq" id="WP_348391371.1">
    <property type="nucleotide sequence ID" value="NZ_CP134145.1"/>
</dbReference>
<evidence type="ECO:0000259" key="15">
    <source>
        <dbReference type="Pfam" id="PF07715"/>
    </source>
</evidence>
<dbReference type="InterPro" id="IPR000531">
    <property type="entry name" value="Beta-barrel_TonB"/>
</dbReference>
<keyword evidence="2 11" id="KW-0813">Transport</keyword>
<dbReference type="InterPro" id="IPR012910">
    <property type="entry name" value="Plug_dom"/>
</dbReference>
<keyword evidence="7" id="KW-0406">Ion transport</keyword>
<keyword evidence="3 11" id="KW-1134">Transmembrane beta strand</keyword>
<keyword evidence="6" id="KW-0408">Iron</keyword>
<evidence type="ECO:0000256" key="3">
    <source>
        <dbReference type="ARBA" id="ARBA00022452"/>
    </source>
</evidence>
<evidence type="ECO:0000256" key="12">
    <source>
        <dbReference type="RuleBase" id="RU003357"/>
    </source>
</evidence>
<accession>A0ABY9TTV1</accession>
<proteinExistence type="inferred from homology"/>
<evidence type="ECO:0000256" key="4">
    <source>
        <dbReference type="ARBA" id="ARBA00022496"/>
    </source>
</evidence>
<evidence type="ECO:0000256" key="7">
    <source>
        <dbReference type="ARBA" id="ARBA00023065"/>
    </source>
</evidence>
<evidence type="ECO:0000256" key="11">
    <source>
        <dbReference type="PROSITE-ProRule" id="PRU01360"/>
    </source>
</evidence>
<dbReference type="PROSITE" id="PS52016">
    <property type="entry name" value="TONB_DEPENDENT_REC_3"/>
    <property type="match status" value="1"/>
</dbReference>
<evidence type="ECO:0000256" key="6">
    <source>
        <dbReference type="ARBA" id="ARBA00023004"/>
    </source>
</evidence>
<dbReference type="InterPro" id="IPR039426">
    <property type="entry name" value="TonB-dep_rcpt-like"/>
</dbReference>
<feature type="chain" id="PRO_5045190906" evidence="13">
    <location>
        <begin position="31"/>
        <end position="810"/>
    </location>
</feature>